<feature type="coiled-coil region" evidence="1">
    <location>
        <begin position="59"/>
        <end position="149"/>
    </location>
</feature>
<organism evidence="2 3">
    <name type="scientific">Tribonema minus</name>
    <dbReference type="NCBI Taxonomy" id="303371"/>
    <lineage>
        <taxon>Eukaryota</taxon>
        <taxon>Sar</taxon>
        <taxon>Stramenopiles</taxon>
        <taxon>Ochrophyta</taxon>
        <taxon>PX clade</taxon>
        <taxon>Xanthophyceae</taxon>
        <taxon>Tribonematales</taxon>
        <taxon>Tribonemataceae</taxon>
        <taxon>Tribonema</taxon>
    </lineage>
</organism>
<keyword evidence="3" id="KW-1185">Reference proteome</keyword>
<dbReference type="Proteomes" id="UP000664859">
    <property type="component" value="Unassembled WGS sequence"/>
</dbReference>
<evidence type="ECO:0000313" key="3">
    <source>
        <dbReference type="Proteomes" id="UP000664859"/>
    </source>
</evidence>
<accession>A0A835YTA5</accession>
<reference evidence="2" key="1">
    <citation type="submission" date="2021-02" db="EMBL/GenBank/DDBJ databases">
        <title>First Annotated Genome of the Yellow-green Alga Tribonema minus.</title>
        <authorList>
            <person name="Mahan K.M."/>
        </authorList>
    </citation>
    <scope>NUCLEOTIDE SEQUENCE</scope>
    <source>
        <strain evidence="2">UTEX B ZZ1240</strain>
    </source>
</reference>
<comment type="caution">
    <text evidence="2">The sequence shown here is derived from an EMBL/GenBank/DDBJ whole genome shotgun (WGS) entry which is preliminary data.</text>
</comment>
<name>A0A835YTA5_9STRA</name>
<proteinExistence type="predicted"/>
<protein>
    <submittedName>
        <fullName evidence="2">Uncharacterized protein</fullName>
    </submittedName>
</protein>
<dbReference type="EMBL" id="JAFCMP010000401">
    <property type="protein sequence ID" value="KAG5180283.1"/>
    <property type="molecule type" value="Genomic_DNA"/>
</dbReference>
<sequence>MVNHGKDKACVEAAFHAVARLAQADVAAVETSLGQLQALRWERISYRKAAAVAATAQVAAVSEEQLRQATVAKEESEQAKARADVQLQEFTARVDLVRRDFEEAQELGKRKRDELAADFEQKAAHVAQLEGEISELKRQDAQREKEEEASTLLLVKDFTDQLLGNKRLRTDPEQAPRT</sequence>
<gene>
    <name evidence="2" type="ORF">JKP88DRAFT_324312</name>
</gene>
<evidence type="ECO:0000313" key="2">
    <source>
        <dbReference type="EMBL" id="KAG5180283.1"/>
    </source>
</evidence>
<keyword evidence="1" id="KW-0175">Coiled coil</keyword>
<evidence type="ECO:0000256" key="1">
    <source>
        <dbReference type="SAM" id="Coils"/>
    </source>
</evidence>
<dbReference type="AlphaFoldDB" id="A0A835YTA5"/>